<accession>A0A7M5XDA9</accession>
<dbReference type="InterPro" id="IPR036056">
    <property type="entry name" value="Fibrinogen-like_C"/>
</dbReference>
<dbReference type="EnsemblMetazoa" id="CLYHEMT021474.1">
    <property type="protein sequence ID" value="CLYHEMP021474.1"/>
    <property type="gene ID" value="CLYHEMG021474"/>
</dbReference>
<dbReference type="Pfam" id="PF00147">
    <property type="entry name" value="Fibrinogen_C"/>
    <property type="match status" value="1"/>
</dbReference>
<dbReference type="SMART" id="SM00186">
    <property type="entry name" value="FBG"/>
    <property type="match status" value="1"/>
</dbReference>
<keyword evidence="1" id="KW-1133">Transmembrane helix</keyword>
<dbReference type="OrthoDB" id="7735366at2759"/>
<evidence type="ECO:0000259" key="2">
    <source>
        <dbReference type="PROSITE" id="PS51406"/>
    </source>
</evidence>
<dbReference type="PROSITE" id="PS51406">
    <property type="entry name" value="FIBRINOGEN_C_2"/>
    <property type="match status" value="1"/>
</dbReference>
<dbReference type="NCBIfam" id="NF040941">
    <property type="entry name" value="GGGWT_bact"/>
    <property type="match status" value="1"/>
</dbReference>
<dbReference type="InterPro" id="IPR002181">
    <property type="entry name" value="Fibrinogen_a/b/g_C_dom"/>
</dbReference>
<proteinExistence type="predicted"/>
<feature type="domain" description="Fibrinogen C-terminal" evidence="2">
    <location>
        <begin position="102"/>
        <end position="326"/>
    </location>
</feature>
<dbReference type="Gene3D" id="3.90.215.10">
    <property type="entry name" value="Gamma Fibrinogen, chain A, domain 1"/>
    <property type="match status" value="1"/>
</dbReference>
<keyword evidence="4" id="KW-1185">Reference proteome</keyword>
<keyword evidence="1" id="KW-0472">Membrane</keyword>
<feature type="transmembrane region" description="Helical" evidence="1">
    <location>
        <begin position="9"/>
        <end position="30"/>
    </location>
</feature>
<dbReference type="AlphaFoldDB" id="A0A7M5XDA9"/>
<evidence type="ECO:0000313" key="4">
    <source>
        <dbReference type="Proteomes" id="UP000594262"/>
    </source>
</evidence>
<evidence type="ECO:0000256" key="1">
    <source>
        <dbReference type="SAM" id="Phobius"/>
    </source>
</evidence>
<dbReference type="InterPro" id="IPR050373">
    <property type="entry name" value="Fibrinogen_C-term_domain"/>
</dbReference>
<protein>
    <recommendedName>
        <fullName evidence="2">Fibrinogen C-terminal domain-containing protein</fullName>
    </recommendedName>
</protein>
<reference evidence="3" key="1">
    <citation type="submission" date="2021-01" db="UniProtKB">
        <authorList>
            <consortium name="EnsemblMetazoa"/>
        </authorList>
    </citation>
    <scope>IDENTIFICATION</scope>
</reference>
<name>A0A7M5XDA9_9CNID</name>
<sequence>MAPVNTTTIIYLILFSNIMFAVSSNIYQLVARDQAPSMVQPFKSGNTLDDKMCLSMCVHNRECVSYAFIHGQTTRTNCLLYGVLFRPYPGQSMALKNHPGAHLFSPVARDCADLFQFGIRKNGVYDVDIVGKYRRKVYCNMKEDGGGWMVFQKRFDGSVEFFTRAWKECKEGFGNVEGEHWLGNKWLHLMTTSEKYDYLVLAKDFQGVIQKSKLVCVRIEDEAQNYGITYQSVINYNHNNPYERRVTGTAMSYNGSQFGTYDRDTSKNCDSKYGPWWHKTCHVNAMNGIYPAREQISSEANGLIWHSWKGYLKSLKESLLMVRPQKFVADEHF</sequence>
<dbReference type="SUPFAM" id="SSF56496">
    <property type="entry name" value="Fibrinogen C-terminal domain-like"/>
    <property type="match status" value="1"/>
</dbReference>
<dbReference type="PANTHER" id="PTHR19143">
    <property type="entry name" value="FIBRINOGEN/TENASCIN/ANGIOPOEITIN"/>
    <property type="match status" value="1"/>
</dbReference>
<evidence type="ECO:0000313" key="3">
    <source>
        <dbReference type="EnsemblMetazoa" id="CLYHEMP021474.1"/>
    </source>
</evidence>
<keyword evidence="1" id="KW-0812">Transmembrane</keyword>
<dbReference type="PANTHER" id="PTHR19143:SF458">
    <property type="entry name" value="FIBRINOGEN C-TERMINAL DOMAIN-CONTAINING PROTEIN-RELATED"/>
    <property type="match status" value="1"/>
</dbReference>
<organism evidence="3 4">
    <name type="scientific">Clytia hemisphaerica</name>
    <dbReference type="NCBI Taxonomy" id="252671"/>
    <lineage>
        <taxon>Eukaryota</taxon>
        <taxon>Metazoa</taxon>
        <taxon>Cnidaria</taxon>
        <taxon>Hydrozoa</taxon>
        <taxon>Hydroidolina</taxon>
        <taxon>Leptothecata</taxon>
        <taxon>Obeliida</taxon>
        <taxon>Clytiidae</taxon>
        <taxon>Clytia</taxon>
    </lineage>
</organism>
<dbReference type="Proteomes" id="UP000594262">
    <property type="component" value="Unplaced"/>
</dbReference>
<dbReference type="InterPro" id="IPR014716">
    <property type="entry name" value="Fibrinogen_a/b/g_C_1"/>
</dbReference>
<dbReference type="GO" id="GO:0005615">
    <property type="term" value="C:extracellular space"/>
    <property type="evidence" value="ECO:0007669"/>
    <property type="project" value="TreeGrafter"/>
</dbReference>